<keyword evidence="2" id="KW-1185">Reference proteome</keyword>
<sequence>TSAFTVFDRKAKKLQRDRAALDIEASKQVDYLKDEVAYRLVDRLLDIKRKYDTIVDL</sequence>
<gene>
    <name evidence="1" type="ORF">RPERSI_LOCUS27030</name>
</gene>
<evidence type="ECO:0000313" key="1">
    <source>
        <dbReference type="EMBL" id="CAG8827654.1"/>
    </source>
</evidence>
<dbReference type="Proteomes" id="UP000789920">
    <property type="component" value="Unassembled WGS sequence"/>
</dbReference>
<dbReference type="EMBL" id="CAJVQC010094189">
    <property type="protein sequence ID" value="CAG8827654.1"/>
    <property type="molecule type" value="Genomic_DNA"/>
</dbReference>
<proteinExistence type="predicted"/>
<evidence type="ECO:0000313" key="2">
    <source>
        <dbReference type="Proteomes" id="UP000789920"/>
    </source>
</evidence>
<comment type="caution">
    <text evidence="1">The sequence shown here is derived from an EMBL/GenBank/DDBJ whole genome shotgun (WGS) entry which is preliminary data.</text>
</comment>
<protein>
    <submittedName>
        <fullName evidence="1">26099_t:CDS:1</fullName>
    </submittedName>
</protein>
<name>A0ACA9S6R4_9GLOM</name>
<reference evidence="1" key="1">
    <citation type="submission" date="2021-06" db="EMBL/GenBank/DDBJ databases">
        <authorList>
            <person name="Kallberg Y."/>
            <person name="Tangrot J."/>
            <person name="Rosling A."/>
        </authorList>
    </citation>
    <scope>NUCLEOTIDE SEQUENCE</scope>
    <source>
        <strain evidence="1">MA461A</strain>
    </source>
</reference>
<feature type="non-terminal residue" evidence="1">
    <location>
        <position position="57"/>
    </location>
</feature>
<organism evidence="1 2">
    <name type="scientific">Racocetra persica</name>
    <dbReference type="NCBI Taxonomy" id="160502"/>
    <lineage>
        <taxon>Eukaryota</taxon>
        <taxon>Fungi</taxon>
        <taxon>Fungi incertae sedis</taxon>
        <taxon>Mucoromycota</taxon>
        <taxon>Glomeromycotina</taxon>
        <taxon>Glomeromycetes</taxon>
        <taxon>Diversisporales</taxon>
        <taxon>Gigasporaceae</taxon>
        <taxon>Racocetra</taxon>
    </lineage>
</organism>
<accession>A0ACA9S6R4</accession>
<feature type="non-terminal residue" evidence="1">
    <location>
        <position position="1"/>
    </location>
</feature>